<keyword evidence="3" id="KW-1185">Reference proteome</keyword>
<evidence type="ECO:0000259" key="1">
    <source>
        <dbReference type="SMART" id="SM00914"/>
    </source>
</evidence>
<protein>
    <submittedName>
        <fullName evidence="2">IDEAL domain-containing protein</fullName>
    </submittedName>
</protein>
<dbReference type="Proteomes" id="UP001589833">
    <property type="component" value="Unassembled WGS sequence"/>
</dbReference>
<sequence length="113" mass="13323">METYNKKGFKVGDWVIGKSYNGEIVHGYIEIIEPLNTIVKVFVIDSDNLRFKGRTIKLNEKTVEKQPIFSEYVEGELLNLIDLALSTRDEQWFFELTAKLLRKQQRLMIRKKD</sequence>
<proteinExistence type="predicted"/>
<evidence type="ECO:0000313" key="2">
    <source>
        <dbReference type="EMBL" id="MFC0560340.1"/>
    </source>
</evidence>
<comment type="caution">
    <text evidence="2">The sequence shown here is derived from an EMBL/GenBank/DDBJ whole genome shotgun (WGS) entry which is preliminary data.</text>
</comment>
<dbReference type="Pfam" id="PF08858">
    <property type="entry name" value="IDEAL"/>
    <property type="match status" value="1"/>
</dbReference>
<name>A0ABV6NHV0_9BACI</name>
<feature type="domain" description="IDEAL" evidence="1">
    <location>
        <begin position="55"/>
        <end position="100"/>
    </location>
</feature>
<accession>A0ABV6NHV0</accession>
<dbReference type="RefSeq" id="WP_273847196.1">
    <property type="nucleotide sequence ID" value="NZ_JAQQWT010000023.1"/>
</dbReference>
<dbReference type="SMART" id="SM00914">
    <property type="entry name" value="IDEAL"/>
    <property type="match status" value="1"/>
</dbReference>
<organism evidence="2 3">
    <name type="scientific">Halalkalibacter alkalisediminis</name>
    <dbReference type="NCBI Taxonomy" id="935616"/>
    <lineage>
        <taxon>Bacteria</taxon>
        <taxon>Bacillati</taxon>
        <taxon>Bacillota</taxon>
        <taxon>Bacilli</taxon>
        <taxon>Bacillales</taxon>
        <taxon>Bacillaceae</taxon>
        <taxon>Halalkalibacter</taxon>
    </lineage>
</organism>
<dbReference type="InterPro" id="IPR014957">
    <property type="entry name" value="IDEAL_dom"/>
</dbReference>
<gene>
    <name evidence="2" type="ORF">ACFFH4_15130</name>
</gene>
<reference evidence="2 3" key="1">
    <citation type="submission" date="2024-09" db="EMBL/GenBank/DDBJ databases">
        <authorList>
            <person name="Sun Q."/>
            <person name="Mori K."/>
        </authorList>
    </citation>
    <scope>NUCLEOTIDE SEQUENCE [LARGE SCALE GENOMIC DNA]</scope>
    <source>
        <strain evidence="2 3">NCAIM B.02301</strain>
    </source>
</reference>
<dbReference type="EMBL" id="JBHLTR010000022">
    <property type="protein sequence ID" value="MFC0560340.1"/>
    <property type="molecule type" value="Genomic_DNA"/>
</dbReference>
<evidence type="ECO:0000313" key="3">
    <source>
        <dbReference type="Proteomes" id="UP001589833"/>
    </source>
</evidence>